<name>A0AA87IM21_9BACL</name>
<proteinExistence type="predicted"/>
<dbReference type="EMBL" id="AJYB01000023">
    <property type="protein sequence ID" value="EIM07101.1"/>
    <property type="molecule type" value="Genomic_DNA"/>
</dbReference>
<dbReference type="AlphaFoldDB" id="A0AA87IM21"/>
<gene>
    <name evidence="1" type="ORF">A1A1_08004</name>
</gene>
<sequence length="64" mass="7129">MQVPIRDAELLRQVNDKAEIVIIDNMNHVLKNASADPAENIKTYSNPNLPLAEGLMEGILVFLK</sequence>
<protein>
    <submittedName>
        <fullName evidence="1">Uncharacterized protein</fullName>
    </submittedName>
</protein>
<organism evidence="1 2">
    <name type="scientific">Planococcus antarcticus DSM 14505</name>
    <dbReference type="NCBI Taxonomy" id="1185653"/>
    <lineage>
        <taxon>Bacteria</taxon>
        <taxon>Bacillati</taxon>
        <taxon>Bacillota</taxon>
        <taxon>Bacilli</taxon>
        <taxon>Bacillales</taxon>
        <taxon>Caryophanaceae</taxon>
        <taxon>Planococcus</taxon>
    </lineage>
</organism>
<dbReference type="RefSeq" id="WP_006829596.1">
    <property type="nucleotide sequence ID" value="NZ_AJYB01000023.1"/>
</dbReference>
<reference evidence="1 2" key="1">
    <citation type="journal article" date="2012" name="J. Bacteriol.">
        <title>Genome Sequence of the Antarctic Psychrophile Bacterium Planococcus antarcticus DSM 14505.</title>
        <authorList>
            <person name="Margolles A."/>
            <person name="Gueimonde M."/>
            <person name="Sanchez B."/>
        </authorList>
    </citation>
    <scope>NUCLEOTIDE SEQUENCE [LARGE SCALE GENOMIC DNA]</scope>
    <source>
        <strain evidence="1 2">DSM 14505</strain>
    </source>
</reference>
<accession>A0AA87IM21</accession>
<evidence type="ECO:0000313" key="1">
    <source>
        <dbReference type="EMBL" id="EIM07101.1"/>
    </source>
</evidence>
<dbReference type="Proteomes" id="UP000004725">
    <property type="component" value="Unassembled WGS sequence"/>
</dbReference>
<evidence type="ECO:0000313" key="2">
    <source>
        <dbReference type="Proteomes" id="UP000004725"/>
    </source>
</evidence>
<comment type="caution">
    <text evidence="1">The sequence shown here is derived from an EMBL/GenBank/DDBJ whole genome shotgun (WGS) entry which is preliminary data.</text>
</comment>